<reference evidence="1 2" key="1">
    <citation type="journal article" date="2024" name="G3 (Bethesda)">
        <title>Genome assembly of Hibiscus sabdariffa L. provides insights into metabolisms of medicinal natural products.</title>
        <authorList>
            <person name="Kim T."/>
        </authorList>
    </citation>
    <scope>NUCLEOTIDE SEQUENCE [LARGE SCALE GENOMIC DNA]</scope>
    <source>
        <strain evidence="1">TK-2024</strain>
        <tissue evidence="1">Old leaves</tissue>
    </source>
</reference>
<keyword evidence="2" id="KW-1185">Reference proteome</keyword>
<evidence type="ECO:0000313" key="1">
    <source>
        <dbReference type="EMBL" id="KAK9012851.1"/>
    </source>
</evidence>
<dbReference type="EMBL" id="JBBPBN010000022">
    <property type="protein sequence ID" value="KAK9012851.1"/>
    <property type="molecule type" value="Genomic_DNA"/>
</dbReference>
<organism evidence="1 2">
    <name type="scientific">Hibiscus sabdariffa</name>
    <name type="common">roselle</name>
    <dbReference type="NCBI Taxonomy" id="183260"/>
    <lineage>
        <taxon>Eukaryota</taxon>
        <taxon>Viridiplantae</taxon>
        <taxon>Streptophyta</taxon>
        <taxon>Embryophyta</taxon>
        <taxon>Tracheophyta</taxon>
        <taxon>Spermatophyta</taxon>
        <taxon>Magnoliopsida</taxon>
        <taxon>eudicotyledons</taxon>
        <taxon>Gunneridae</taxon>
        <taxon>Pentapetalae</taxon>
        <taxon>rosids</taxon>
        <taxon>malvids</taxon>
        <taxon>Malvales</taxon>
        <taxon>Malvaceae</taxon>
        <taxon>Malvoideae</taxon>
        <taxon>Hibiscus</taxon>
    </lineage>
</organism>
<accession>A0ABR2RIW0</accession>
<comment type="caution">
    <text evidence="1">The sequence shown here is derived from an EMBL/GenBank/DDBJ whole genome shotgun (WGS) entry which is preliminary data.</text>
</comment>
<sequence>MSEMERDLISRARGASSCFSGFDMMSPSSCFTVQEEMEYSRIHRCSSSSDKRRRWRNLLMRISTRVVIVKKPDITSECFQAVRREPGNKSTRIRTDVIWN</sequence>
<name>A0ABR2RIW0_9ROSI</name>
<dbReference type="Proteomes" id="UP001396334">
    <property type="component" value="Unassembled WGS sequence"/>
</dbReference>
<proteinExistence type="predicted"/>
<gene>
    <name evidence="1" type="ORF">V6N11_040883</name>
</gene>
<evidence type="ECO:0000313" key="2">
    <source>
        <dbReference type="Proteomes" id="UP001396334"/>
    </source>
</evidence>
<protein>
    <submittedName>
        <fullName evidence="1">Uncharacterized protein</fullName>
    </submittedName>
</protein>